<reference evidence="2" key="1">
    <citation type="journal article" date="2020" name="Fungal Divers.">
        <title>Resolving the Mortierellaceae phylogeny through synthesis of multi-gene phylogenetics and phylogenomics.</title>
        <authorList>
            <person name="Vandepol N."/>
            <person name="Liber J."/>
            <person name="Desiro A."/>
            <person name="Na H."/>
            <person name="Kennedy M."/>
            <person name="Barry K."/>
            <person name="Grigoriev I.V."/>
            <person name="Miller A.N."/>
            <person name="O'Donnell K."/>
            <person name="Stajich J.E."/>
            <person name="Bonito G."/>
        </authorList>
    </citation>
    <scope>NUCLEOTIDE SEQUENCE</scope>
    <source>
        <strain evidence="2">MES-2147</strain>
    </source>
</reference>
<dbReference type="Gene3D" id="3.40.50.300">
    <property type="entry name" value="P-loop containing nucleotide triphosphate hydrolases"/>
    <property type="match status" value="1"/>
</dbReference>
<dbReference type="InterPro" id="IPR007111">
    <property type="entry name" value="NACHT_NTPase"/>
</dbReference>
<dbReference type="InterPro" id="IPR027417">
    <property type="entry name" value="P-loop_NTPase"/>
</dbReference>
<gene>
    <name evidence="2" type="ORF">BGZ65_012052</name>
</gene>
<organism evidence="2 3">
    <name type="scientific">Modicella reniformis</name>
    <dbReference type="NCBI Taxonomy" id="1440133"/>
    <lineage>
        <taxon>Eukaryota</taxon>
        <taxon>Fungi</taxon>
        <taxon>Fungi incertae sedis</taxon>
        <taxon>Mucoromycota</taxon>
        <taxon>Mortierellomycotina</taxon>
        <taxon>Mortierellomycetes</taxon>
        <taxon>Mortierellales</taxon>
        <taxon>Mortierellaceae</taxon>
        <taxon>Modicella</taxon>
    </lineage>
</organism>
<evidence type="ECO:0000313" key="3">
    <source>
        <dbReference type="Proteomes" id="UP000749646"/>
    </source>
</evidence>
<feature type="domain" description="NACHT" evidence="1">
    <location>
        <begin position="239"/>
        <end position="330"/>
    </location>
</feature>
<evidence type="ECO:0000313" key="2">
    <source>
        <dbReference type="EMBL" id="KAF9960585.1"/>
    </source>
</evidence>
<protein>
    <recommendedName>
        <fullName evidence="1">NACHT domain-containing protein</fullName>
    </recommendedName>
</protein>
<evidence type="ECO:0000259" key="1">
    <source>
        <dbReference type="Pfam" id="PF05729"/>
    </source>
</evidence>
<dbReference type="Pfam" id="PF05729">
    <property type="entry name" value="NACHT"/>
    <property type="match status" value="1"/>
</dbReference>
<dbReference type="SUPFAM" id="SSF52540">
    <property type="entry name" value="P-loop containing nucleoside triphosphate hydrolases"/>
    <property type="match status" value="1"/>
</dbReference>
<dbReference type="EMBL" id="JAAAHW010006453">
    <property type="protein sequence ID" value="KAF9960585.1"/>
    <property type="molecule type" value="Genomic_DNA"/>
</dbReference>
<sequence>MPRVYSTGFSDYEDVALSIAEDILASNKVLSPMDDDAKKLISMLALKTAKRINKFADEIIAGGEVSLFLELVSMLSKKNYQAEEASSEQDCDVLRSRGRSARMRKQHRKVFRQEKFNVVGETDRGRRVELLLFSGDLELLNSEAKFDESGVACECQYDKNLRINRAIWNAVRRRGLRMSTMHPLDIRAGCRNQRKQRLKKHGDSVYIHPQAKVSLQSPDGERFALKEKVKKFLGSNQKVFLLLGDSGAGKSTFNRHLECDLWQSYKTNGCVPLHINLPAIDKPERDMVAKQLRKAEFTEPEIRELKIHRKFILICDGYDESQQTHNLYVTNRLNQPGEWNSQMIISCHSECLRVDYRDRNSQSDSSLFQEAAILRSLRISSKTSINM</sequence>
<proteinExistence type="predicted"/>
<dbReference type="Proteomes" id="UP000749646">
    <property type="component" value="Unassembled WGS sequence"/>
</dbReference>
<comment type="caution">
    <text evidence="2">The sequence shown here is derived from an EMBL/GenBank/DDBJ whole genome shotgun (WGS) entry which is preliminary data.</text>
</comment>
<dbReference type="OrthoDB" id="2443807at2759"/>
<accession>A0A9P6M1D0</accession>
<dbReference type="AlphaFoldDB" id="A0A9P6M1D0"/>
<name>A0A9P6M1D0_9FUNG</name>
<keyword evidence="3" id="KW-1185">Reference proteome</keyword>